<feature type="chain" id="PRO_5001915563" description="3-keto-alpha-glucoside-1,2-lyase/3-keto-2-hydroxy-glucal hydratase domain-containing protein" evidence="1">
    <location>
        <begin position="23"/>
        <end position="1089"/>
    </location>
</feature>
<dbReference type="RefSeq" id="WP_036874459.1">
    <property type="nucleotide sequence ID" value="NZ_JRNN01000086.1"/>
</dbReference>
<dbReference type="Gene3D" id="1.25.10.10">
    <property type="entry name" value="Leucine-rich Repeat Variant"/>
    <property type="match status" value="2"/>
</dbReference>
<dbReference type="Proteomes" id="UP000029556">
    <property type="component" value="Unassembled WGS sequence"/>
</dbReference>
<dbReference type="Gene3D" id="2.60.120.560">
    <property type="entry name" value="Exo-inulinase, domain 1"/>
    <property type="match status" value="2"/>
</dbReference>
<dbReference type="InterPro" id="IPR011989">
    <property type="entry name" value="ARM-like"/>
</dbReference>
<dbReference type="EMBL" id="JRNN01000086">
    <property type="protein sequence ID" value="KGF33517.1"/>
    <property type="molecule type" value="Genomic_DNA"/>
</dbReference>
<proteinExistence type="predicted"/>
<organism evidence="3 4">
    <name type="scientific">Hoylesella buccalis DNF00853</name>
    <dbReference type="NCBI Taxonomy" id="1401074"/>
    <lineage>
        <taxon>Bacteria</taxon>
        <taxon>Pseudomonadati</taxon>
        <taxon>Bacteroidota</taxon>
        <taxon>Bacteroidia</taxon>
        <taxon>Bacteroidales</taxon>
        <taxon>Prevotellaceae</taxon>
        <taxon>Hoylesella</taxon>
    </lineage>
</organism>
<feature type="signal peptide" evidence="1">
    <location>
        <begin position="1"/>
        <end position="22"/>
    </location>
</feature>
<keyword evidence="1" id="KW-0732">Signal</keyword>
<name>A0A096ASB8_9BACT</name>
<feature type="domain" description="3-keto-alpha-glucoside-1,2-lyase/3-keto-2-hydroxy-glucal hydratase" evidence="2">
    <location>
        <begin position="873"/>
        <end position="1072"/>
    </location>
</feature>
<accession>A0A096ASB8</accession>
<evidence type="ECO:0000313" key="3">
    <source>
        <dbReference type="EMBL" id="KGF33517.1"/>
    </source>
</evidence>
<dbReference type="GO" id="GO:0016787">
    <property type="term" value="F:hydrolase activity"/>
    <property type="evidence" value="ECO:0007669"/>
    <property type="project" value="InterPro"/>
</dbReference>
<dbReference type="InterPro" id="IPR016024">
    <property type="entry name" value="ARM-type_fold"/>
</dbReference>
<reference evidence="3 4" key="1">
    <citation type="submission" date="2014-07" db="EMBL/GenBank/DDBJ databases">
        <authorList>
            <person name="McCorrison J."/>
            <person name="Sanka R."/>
            <person name="Torralba M."/>
            <person name="Gillis M."/>
            <person name="Haft D.H."/>
            <person name="Methe B."/>
            <person name="Sutton G."/>
            <person name="Nelson K.E."/>
        </authorList>
    </citation>
    <scope>NUCLEOTIDE SEQUENCE [LARGE SCALE GENOMIC DNA]</scope>
    <source>
        <strain evidence="3 4">DNF00853</strain>
    </source>
</reference>
<gene>
    <name evidence="3" type="ORF">HMPREF2137_11050</name>
</gene>
<dbReference type="Pfam" id="PF06439">
    <property type="entry name" value="3keto-disac_hyd"/>
    <property type="match status" value="2"/>
</dbReference>
<protein>
    <recommendedName>
        <fullName evidence="2">3-keto-alpha-glucoside-1,2-lyase/3-keto-2-hydroxy-glucal hydratase domain-containing protein</fullName>
    </recommendedName>
</protein>
<feature type="domain" description="3-keto-alpha-glucoside-1,2-lyase/3-keto-2-hydroxy-glucal hydratase" evidence="2">
    <location>
        <begin position="715"/>
        <end position="854"/>
    </location>
</feature>
<dbReference type="OrthoDB" id="9806233at2"/>
<dbReference type="InterPro" id="IPR010496">
    <property type="entry name" value="AL/BT2_dom"/>
</dbReference>
<evidence type="ECO:0000259" key="2">
    <source>
        <dbReference type="Pfam" id="PF06439"/>
    </source>
</evidence>
<evidence type="ECO:0000313" key="4">
    <source>
        <dbReference type="Proteomes" id="UP000029556"/>
    </source>
</evidence>
<dbReference type="AlphaFoldDB" id="A0A096ASB8"/>
<comment type="caution">
    <text evidence="3">The sequence shown here is derived from an EMBL/GenBank/DDBJ whole genome shotgun (WGS) entry which is preliminary data.</text>
</comment>
<dbReference type="SUPFAM" id="SSF48371">
    <property type="entry name" value="ARM repeat"/>
    <property type="match status" value="1"/>
</dbReference>
<dbReference type="Pfam" id="PF13646">
    <property type="entry name" value="HEAT_2"/>
    <property type="match status" value="1"/>
</dbReference>
<evidence type="ECO:0000256" key="1">
    <source>
        <dbReference type="SAM" id="SignalP"/>
    </source>
</evidence>
<sequence length="1089" mass="119850">MKKLQYHILVLLLLCICTVGHSQGTDQRNRVASTIIADGLAQLPANNVETFNQVMEEMAQTGADGIKSLVGLFGPTSKGANAAYEYAVNGVVDYVTRPDKANLRAGVKEGLIQALRTSKDQVLQAFLITQIQKLATSADVAVFEAYLNDGYLQPFAMSALATTPGIDQYLIGWLPKSDLPKQTLAHLITTRQLVSPALEPMLLSWIPGADSQTLNEIYKALVINGSTKAAKVLGKQAKSVGYQYEPTHVTDAYMQLLTRLADNDPKWVGKAAKQLVKQQRPAIRCAALELLLKTSGSKATSEVLKTLKDKDVQYRNTALAMAEESAGNGIFKAVSNQIDRLSVPAQIDVVRWLGNNRQQNFAEVVLKKMMSSNDELSNASIHAASKIGGPQALQGLMALLGGPKADQALQALKSFKGSIQAEALKALGNSNASVQAQALKLIAERRMYQAYDEVLRLTSSQNAVVKTAAYEALGSISDYQHFEPLCEMLERADAATVPHLQKAALYALHLQSSADQFAAIQKRLAKTNRPQLYYPMLAQAGNQQAIRRLVVEFHFQKPSMADEAFNSLLKIDNESVIDVLDQIASTTATRKDQALKRALTLTKRSSLNGMERYLLYRRALEMNPSVSVVNSYLSALGSIYELPALTLAAQYLDKKENAYQAASVVKTIIAKNKALQGGETIKTWLNKAKDIFSAKTEDADAGYAIDEIKGLLGKWQSDGFMHEVVDGKCKGKASVGSGDTFENVDLYVDWRTKGKGMLYLRSMPEVVLDGATGAQFVHAFDSKLVAVEQYAKPGEWNTLHVRLVNDRLLIESNGRVVAENVIIKNTPSRLPIKTVGQIFFMGGEEEMQIRNLMIHKLPSTPVFTLSKEEKEEGYEVLFDGRSLDKWEGNLINYVPVDGNIYVSAKYGAGGNLYSKKKYSDFIYRFEFSFVKPGVNNGIGIRTKHGVDAAYDGMEIQVLDHDDPIYKGLHDYQQHGAVYGIIVPKHVKFGPLGTWNVEEIRAIGDRITVTVNGEVILDGNIREACQGHNVAPDGGKVNPYTVDKKNHPGLFNKDGYISFCGHGEGVKFRNVRILDLSKNKKMSKSRTRRR</sequence>